<organism evidence="1 2">
    <name type="scientific">Candidatus Wallbacteria bacterium HGW-Wallbacteria-1</name>
    <dbReference type="NCBI Taxonomy" id="2013854"/>
    <lineage>
        <taxon>Bacteria</taxon>
        <taxon>Candidatus Walliibacteriota</taxon>
    </lineage>
</organism>
<gene>
    <name evidence="1" type="ORF">CVV64_00845</name>
</gene>
<reference evidence="1 2" key="1">
    <citation type="journal article" date="2017" name="ISME J.">
        <title>Potential for microbial H2 and metal transformations associated with novel bacteria and archaea in deep terrestrial subsurface sediments.</title>
        <authorList>
            <person name="Hernsdorf A.W."/>
            <person name="Amano Y."/>
            <person name="Miyakawa K."/>
            <person name="Ise K."/>
            <person name="Suzuki Y."/>
            <person name="Anantharaman K."/>
            <person name="Probst A."/>
            <person name="Burstein D."/>
            <person name="Thomas B.C."/>
            <person name="Banfield J.F."/>
        </authorList>
    </citation>
    <scope>NUCLEOTIDE SEQUENCE [LARGE SCALE GENOMIC DNA]</scope>
    <source>
        <strain evidence="1">HGW-Wallbacteria-1</strain>
    </source>
</reference>
<accession>A0A2N1PUG8</accession>
<sequence length="548" mass="57389">MKPRFFDFLRNHIIFLSLLGLIAATTFGCYDSTLTDPYESTFTQLVLTNLSTVTPVAVAAVSGQAAHITLTNRFTAPTLKSPTAALALDAVSGRTKASFTPANLSSLDNGAFYELWVVDGSTSPAQNPISLGKFNLDPVDGTIITYSNPSGLNPVDSGSATFLFSQVGVPAGASHNFPIDLLNSNGGNNVMVLTIENPGDNDFAPSGRILLKANITNLAVTMTFPHSFAASTGYATVSTSPAGTPKGTLTLHLQNWPDISTSGFTYQIFVVAGGIYTAGNRFKCSGGAYETVISDFTTDLTAQDRVEITIEPLTDFSAANFPLIPANGAIVQNATPNSMVTLIPAYMSRLQNGAHYELWTNKGTVNVSLGKFNIRSDGAGFEAPAGGNIGSLFNAGEDLTLKDSLFLTVEQPADVDAIPSQSVLLSGLTSGTTNITMLLTANMSAAAGTISVGTEPGGAANGYLTLQLRGLPDLTSKGFRYEAWVEKSTARTSAGKFDSAGQDKLTVVKFNSSTSIMSADAIAVTIEPIVDPDQAAPFPCTILRGALH</sequence>
<dbReference type="EMBL" id="PGXC01000001">
    <property type="protein sequence ID" value="PKK91994.1"/>
    <property type="molecule type" value="Genomic_DNA"/>
</dbReference>
<dbReference type="AlphaFoldDB" id="A0A2N1PUG8"/>
<evidence type="ECO:0000313" key="2">
    <source>
        <dbReference type="Proteomes" id="UP000233256"/>
    </source>
</evidence>
<comment type="caution">
    <text evidence="1">The sequence shown here is derived from an EMBL/GenBank/DDBJ whole genome shotgun (WGS) entry which is preliminary data.</text>
</comment>
<dbReference type="Proteomes" id="UP000233256">
    <property type="component" value="Unassembled WGS sequence"/>
</dbReference>
<dbReference type="PROSITE" id="PS51257">
    <property type="entry name" value="PROKAR_LIPOPROTEIN"/>
    <property type="match status" value="1"/>
</dbReference>
<name>A0A2N1PUG8_9BACT</name>
<evidence type="ECO:0000313" key="1">
    <source>
        <dbReference type="EMBL" id="PKK91994.1"/>
    </source>
</evidence>
<protein>
    <submittedName>
        <fullName evidence="1">Uncharacterized protein</fullName>
    </submittedName>
</protein>
<proteinExistence type="predicted"/>